<sequence>MQFFNIAVSVLGLHILAAVAVPVPDTAVGQPDAVPAPVPTPVAAAAPSETTQVDDPDDAFKYDW</sequence>
<evidence type="ECO:0000313" key="4">
    <source>
        <dbReference type="Proteomes" id="UP000039046"/>
    </source>
</evidence>
<dbReference type="HOGENOM" id="CLU_2869237_0_0_1"/>
<feature type="signal peptide" evidence="2">
    <location>
        <begin position="1"/>
        <end position="20"/>
    </location>
</feature>
<dbReference type="AlphaFoldDB" id="A0A0A1SV13"/>
<name>A0A0A1SV13_9HYPO</name>
<keyword evidence="4" id="KW-1185">Reference proteome</keyword>
<dbReference type="EMBL" id="CDHN01000002">
    <property type="protein sequence ID" value="CEJ87246.1"/>
    <property type="molecule type" value="Genomic_DNA"/>
</dbReference>
<accession>A0A0A1SV13</accession>
<evidence type="ECO:0000256" key="1">
    <source>
        <dbReference type="SAM" id="MobiDB-lite"/>
    </source>
</evidence>
<organism evidence="3 4">
    <name type="scientific">[Torrubiella] hemipterigena</name>
    <dbReference type="NCBI Taxonomy" id="1531966"/>
    <lineage>
        <taxon>Eukaryota</taxon>
        <taxon>Fungi</taxon>
        <taxon>Dikarya</taxon>
        <taxon>Ascomycota</taxon>
        <taxon>Pezizomycotina</taxon>
        <taxon>Sordariomycetes</taxon>
        <taxon>Hypocreomycetidae</taxon>
        <taxon>Hypocreales</taxon>
        <taxon>Clavicipitaceae</taxon>
        <taxon>Clavicipitaceae incertae sedis</taxon>
        <taxon>'Torrubiella' clade</taxon>
    </lineage>
</organism>
<protein>
    <submittedName>
        <fullName evidence="3">Uncharacterized protein</fullName>
    </submittedName>
</protein>
<proteinExistence type="predicted"/>
<keyword evidence="2" id="KW-0732">Signal</keyword>
<dbReference type="Proteomes" id="UP000039046">
    <property type="component" value="Unassembled WGS sequence"/>
</dbReference>
<gene>
    <name evidence="3" type="ORF">VHEMI04351</name>
</gene>
<feature type="chain" id="PRO_5001978981" evidence="2">
    <location>
        <begin position="21"/>
        <end position="64"/>
    </location>
</feature>
<reference evidence="3 4" key="1">
    <citation type="journal article" date="2015" name="Genome Announc.">
        <title>Draft Genome Sequence and Gene Annotation of the Entomopathogenic Fungus Verticillium hemipterigenum.</title>
        <authorList>
            <person name="Horn F."/>
            <person name="Habel A."/>
            <person name="Scharf D.H."/>
            <person name="Dworschak J."/>
            <person name="Brakhage A.A."/>
            <person name="Guthke R."/>
            <person name="Hertweck C."/>
            <person name="Linde J."/>
        </authorList>
    </citation>
    <scope>NUCLEOTIDE SEQUENCE [LARGE SCALE GENOMIC DNA]</scope>
</reference>
<evidence type="ECO:0000256" key="2">
    <source>
        <dbReference type="SAM" id="SignalP"/>
    </source>
</evidence>
<feature type="region of interest" description="Disordered" evidence="1">
    <location>
        <begin position="38"/>
        <end position="64"/>
    </location>
</feature>
<evidence type="ECO:0000313" key="3">
    <source>
        <dbReference type="EMBL" id="CEJ87246.1"/>
    </source>
</evidence>